<keyword evidence="9" id="KW-1185">Reference proteome</keyword>
<evidence type="ECO:0000256" key="6">
    <source>
        <dbReference type="RuleBase" id="RU364082"/>
    </source>
</evidence>
<gene>
    <name evidence="8" type="ORF">SAMN06295920_102497</name>
</gene>
<dbReference type="RefSeq" id="WP_079647228.1">
    <property type="nucleotide sequence ID" value="NZ_FUYM01000002.1"/>
</dbReference>
<evidence type="ECO:0000256" key="2">
    <source>
        <dbReference type="ARBA" id="ARBA00010944"/>
    </source>
</evidence>
<dbReference type="EC" id="1.1.1.133" evidence="3 6"/>
<feature type="domain" description="RmlD-like substrate binding" evidence="7">
    <location>
        <begin position="5"/>
        <end position="286"/>
    </location>
</feature>
<dbReference type="InterPro" id="IPR036291">
    <property type="entry name" value="NAD(P)-bd_dom_sf"/>
</dbReference>
<dbReference type="PANTHER" id="PTHR10491:SF4">
    <property type="entry name" value="METHIONINE ADENOSYLTRANSFERASE 2 SUBUNIT BETA"/>
    <property type="match status" value="1"/>
</dbReference>
<evidence type="ECO:0000259" key="7">
    <source>
        <dbReference type="Pfam" id="PF04321"/>
    </source>
</evidence>
<dbReference type="GO" id="GO:0019305">
    <property type="term" value="P:dTDP-rhamnose biosynthetic process"/>
    <property type="evidence" value="ECO:0007669"/>
    <property type="project" value="UniProtKB-UniPathway"/>
</dbReference>
<name>A0A1T5B5N2_9SPHN</name>
<dbReference type="OrthoDB" id="9803892at2"/>
<dbReference type="PANTHER" id="PTHR10491">
    <property type="entry name" value="DTDP-4-DEHYDRORHAMNOSE REDUCTASE"/>
    <property type="match status" value="1"/>
</dbReference>
<dbReference type="Proteomes" id="UP000189818">
    <property type="component" value="Unassembled WGS sequence"/>
</dbReference>
<comment type="catalytic activity">
    <reaction evidence="5 6">
        <text>dTDP-beta-L-rhamnose + NADP(+) = dTDP-4-dehydro-beta-L-rhamnose + NADPH + H(+)</text>
        <dbReference type="Rhea" id="RHEA:21796"/>
        <dbReference type="ChEBI" id="CHEBI:15378"/>
        <dbReference type="ChEBI" id="CHEBI:57510"/>
        <dbReference type="ChEBI" id="CHEBI:57783"/>
        <dbReference type="ChEBI" id="CHEBI:58349"/>
        <dbReference type="ChEBI" id="CHEBI:62830"/>
        <dbReference type="EC" id="1.1.1.133"/>
    </reaction>
</comment>
<evidence type="ECO:0000313" key="9">
    <source>
        <dbReference type="Proteomes" id="UP000189818"/>
    </source>
</evidence>
<dbReference type="Pfam" id="PF04321">
    <property type="entry name" value="RmlD_sub_bind"/>
    <property type="match status" value="1"/>
</dbReference>
<comment type="cofactor">
    <cofactor evidence="6">
        <name>Mg(2+)</name>
        <dbReference type="ChEBI" id="CHEBI:18420"/>
    </cofactor>
    <text evidence="6">Binds 1 Mg(2+) ion per monomer.</text>
</comment>
<dbReference type="AlphaFoldDB" id="A0A1T5B5N2"/>
<dbReference type="STRING" id="439228.SAMN06295920_102497"/>
<evidence type="ECO:0000256" key="3">
    <source>
        <dbReference type="ARBA" id="ARBA00012929"/>
    </source>
</evidence>
<evidence type="ECO:0000256" key="5">
    <source>
        <dbReference type="ARBA" id="ARBA00048200"/>
    </source>
</evidence>
<keyword evidence="6" id="KW-0560">Oxidoreductase</keyword>
<dbReference type="GO" id="GO:0008831">
    <property type="term" value="F:dTDP-4-dehydrorhamnose reductase activity"/>
    <property type="evidence" value="ECO:0007669"/>
    <property type="project" value="UniProtKB-EC"/>
</dbReference>
<sequence length="296" mass="31511">MTRALLVTGGQGQLGLELARQDWPADMSVHYPTRDELDIASSDSISAYLRGRRFDAIVNCAAYTAVDRAEEERELAFRINGEAPGLLAATGIPLVQVSTDYVFDGSGGGYYREDDPVAPLGVYGASKLAGERAVLASGTRAVVLRTAWVLSAHRSNFLRTMLRVAATNPKLRVVDDQRGCPTGAADIAATLRTIALRLVEDPAAPTGVYHFVNAGEASWCELAREIFALSAAAGGPSAEVEAITTADYPTPAKRPANSRLSTAKIITDYAVRPRDWRAAVRDIVGELVGPVPQTGA</sequence>
<organism evidence="8 9">
    <name type="scientific">Rhizorhabdus histidinilytica</name>
    <dbReference type="NCBI Taxonomy" id="439228"/>
    <lineage>
        <taxon>Bacteria</taxon>
        <taxon>Pseudomonadati</taxon>
        <taxon>Pseudomonadota</taxon>
        <taxon>Alphaproteobacteria</taxon>
        <taxon>Sphingomonadales</taxon>
        <taxon>Sphingomonadaceae</taxon>
        <taxon>Rhizorhabdus</taxon>
    </lineage>
</organism>
<evidence type="ECO:0000256" key="4">
    <source>
        <dbReference type="ARBA" id="ARBA00017099"/>
    </source>
</evidence>
<comment type="similarity">
    <text evidence="2 6">Belongs to the dTDP-4-dehydrorhamnose reductase family.</text>
</comment>
<dbReference type="InterPro" id="IPR005913">
    <property type="entry name" value="dTDP_dehydrorham_reduct"/>
</dbReference>
<comment type="pathway">
    <text evidence="1 6">Carbohydrate biosynthesis; dTDP-L-rhamnose biosynthesis.</text>
</comment>
<proteinExistence type="inferred from homology"/>
<dbReference type="NCBIfam" id="TIGR01214">
    <property type="entry name" value="rmlD"/>
    <property type="match status" value="1"/>
</dbReference>
<keyword evidence="6" id="KW-0521">NADP</keyword>
<dbReference type="EMBL" id="FUYM01000002">
    <property type="protein sequence ID" value="SKB42387.1"/>
    <property type="molecule type" value="Genomic_DNA"/>
</dbReference>
<dbReference type="SUPFAM" id="SSF51735">
    <property type="entry name" value="NAD(P)-binding Rossmann-fold domains"/>
    <property type="match status" value="1"/>
</dbReference>
<evidence type="ECO:0000256" key="1">
    <source>
        <dbReference type="ARBA" id="ARBA00004781"/>
    </source>
</evidence>
<dbReference type="InterPro" id="IPR029903">
    <property type="entry name" value="RmlD-like-bd"/>
</dbReference>
<dbReference type="Gene3D" id="3.90.25.10">
    <property type="entry name" value="UDP-galactose 4-epimerase, domain 1"/>
    <property type="match status" value="1"/>
</dbReference>
<reference evidence="9" key="1">
    <citation type="submission" date="2017-02" db="EMBL/GenBank/DDBJ databases">
        <authorList>
            <person name="Varghese N."/>
            <person name="Submissions S."/>
        </authorList>
    </citation>
    <scope>NUCLEOTIDE SEQUENCE [LARGE SCALE GENOMIC DNA]</scope>
    <source>
        <strain evidence="9">UM2</strain>
    </source>
</reference>
<dbReference type="CDD" id="cd05254">
    <property type="entry name" value="dTDP_HR_like_SDR_e"/>
    <property type="match status" value="1"/>
</dbReference>
<evidence type="ECO:0000313" key="8">
    <source>
        <dbReference type="EMBL" id="SKB42387.1"/>
    </source>
</evidence>
<dbReference type="Gene3D" id="3.40.50.720">
    <property type="entry name" value="NAD(P)-binding Rossmann-like Domain"/>
    <property type="match status" value="1"/>
</dbReference>
<comment type="function">
    <text evidence="6">Catalyzes the reduction of dTDP-6-deoxy-L-lyxo-4-hexulose to yield dTDP-L-rhamnose.</text>
</comment>
<protein>
    <recommendedName>
        <fullName evidence="4 6">dTDP-4-dehydrorhamnose reductase</fullName>
        <ecNumber evidence="3 6">1.1.1.133</ecNumber>
    </recommendedName>
</protein>
<dbReference type="UniPathway" id="UPA00124"/>
<accession>A0A1T5B5N2</accession>